<feature type="domain" description="Apple" evidence="1">
    <location>
        <begin position="1"/>
        <end position="67"/>
    </location>
</feature>
<evidence type="ECO:0000259" key="1">
    <source>
        <dbReference type="PROSITE" id="PS50948"/>
    </source>
</evidence>
<dbReference type="PROSITE" id="PS50948">
    <property type="entry name" value="PAN"/>
    <property type="match status" value="1"/>
</dbReference>
<evidence type="ECO:0000313" key="2">
    <source>
        <dbReference type="Proteomes" id="UP000887566"/>
    </source>
</evidence>
<protein>
    <submittedName>
        <fullName evidence="3">Apple domain-containing protein</fullName>
    </submittedName>
</protein>
<reference evidence="3" key="1">
    <citation type="submission" date="2022-11" db="UniProtKB">
        <authorList>
            <consortium name="WormBaseParasite"/>
        </authorList>
    </citation>
    <scope>IDENTIFICATION</scope>
</reference>
<dbReference type="SUPFAM" id="SSF57414">
    <property type="entry name" value="Hairpin loop containing domain-like"/>
    <property type="match status" value="1"/>
</dbReference>
<sequence length="67" mass="7501">MKDKRAPSTATISSYDDLTHYEMCAYQCTKDFNCRSIAFNAATKNCLLQYVESEQTAYPSIAASGYI</sequence>
<evidence type="ECO:0000313" key="3">
    <source>
        <dbReference type="WBParaSite" id="PSAMB.scaffold19065size853.g37780.t1"/>
    </source>
</evidence>
<dbReference type="Pfam" id="PF00024">
    <property type="entry name" value="PAN_1"/>
    <property type="match status" value="1"/>
</dbReference>
<proteinExistence type="predicted"/>
<keyword evidence="2" id="KW-1185">Reference proteome</keyword>
<name>A0A914VEQ0_9BILA</name>
<accession>A0A914VEQ0</accession>
<dbReference type="Proteomes" id="UP000887566">
    <property type="component" value="Unplaced"/>
</dbReference>
<dbReference type="AlphaFoldDB" id="A0A914VEQ0"/>
<dbReference type="WBParaSite" id="PSAMB.scaffold19065size853.g37780.t1">
    <property type="protein sequence ID" value="PSAMB.scaffold19065size853.g37780.t1"/>
    <property type="gene ID" value="PSAMB.scaffold19065size853.g37780"/>
</dbReference>
<dbReference type="Gene3D" id="3.50.4.10">
    <property type="entry name" value="Hepatocyte Growth Factor"/>
    <property type="match status" value="1"/>
</dbReference>
<organism evidence="2 3">
    <name type="scientific">Plectus sambesii</name>
    <dbReference type="NCBI Taxonomy" id="2011161"/>
    <lineage>
        <taxon>Eukaryota</taxon>
        <taxon>Metazoa</taxon>
        <taxon>Ecdysozoa</taxon>
        <taxon>Nematoda</taxon>
        <taxon>Chromadorea</taxon>
        <taxon>Plectida</taxon>
        <taxon>Plectina</taxon>
        <taxon>Plectoidea</taxon>
        <taxon>Plectidae</taxon>
        <taxon>Plectus</taxon>
    </lineage>
</organism>
<dbReference type="InterPro" id="IPR003609">
    <property type="entry name" value="Pan_app"/>
</dbReference>